<feature type="transmembrane region" description="Helical" evidence="15">
    <location>
        <begin position="7"/>
        <end position="30"/>
    </location>
</feature>
<dbReference type="EC" id="2.7.13.3" evidence="3"/>
<dbReference type="GO" id="GO:0000155">
    <property type="term" value="F:phosphorelay sensor kinase activity"/>
    <property type="evidence" value="ECO:0007669"/>
    <property type="project" value="InterPro"/>
</dbReference>
<dbReference type="InterPro" id="IPR050398">
    <property type="entry name" value="HssS/ArlS-like"/>
</dbReference>
<evidence type="ECO:0000256" key="11">
    <source>
        <dbReference type="ARBA" id="ARBA00022840"/>
    </source>
</evidence>
<evidence type="ECO:0000256" key="10">
    <source>
        <dbReference type="ARBA" id="ARBA00022777"/>
    </source>
</evidence>
<evidence type="ECO:0000256" key="4">
    <source>
        <dbReference type="ARBA" id="ARBA00015735"/>
    </source>
</evidence>
<evidence type="ECO:0000256" key="14">
    <source>
        <dbReference type="ARBA" id="ARBA00023136"/>
    </source>
</evidence>
<organism evidence="18 19">
    <name type="scientific">Paenibacillus whitsoniae</name>
    <dbReference type="NCBI Taxonomy" id="2496558"/>
    <lineage>
        <taxon>Bacteria</taxon>
        <taxon>Bacillati</taxon>
        <taxon>Bacillota</taxon>
        <taxon>Bacilli</taxon>
        <taxon>Bacillales</taxon>
        <taxon>Paenibacillaceae</taxon>
        <taxon>Paenibacillus</taxon>
    </lineage>
</organism>
<evidence type="ECO:0000256" key="12">
    <source>
        <dbReference type="ARBA" id="ARBA00022989"/>
    </source>
</evidence>
<evidence type="ECO:0000256" key="1">
    <source>
        <dbReference type="ARBA" id="ARBA00000085"/>
    </source>
</evidence>
<dbReference type="CDD" id="cd00075">
    <property type="entry name" value="HATPase"/>
    <property type="match status" value="1"/>
</dbReference>
<dbReference type="Pfam" id="PF18719">
    <property type="entry name" value="ArlS_N"/>
    <property type="match status" value="1"/>
</dbReference>
<keyword evidence="9" id="KW-0547">Nucleotide-binding</keyword>
<keyword evidence="10 18" id="KW-0418">Kinase</keyword>
<feature type="domain" description="Histidine kinase" evidence="16">
    <location>
        <begin position="239"/>
        <end position="451"/>
    </location>
</feature>
<evidence type="ECO:0000256" key="2">
    <source>
        <dbReference type="ARBA" id="ARBA00004651"/>
    </source>
</evidence>
<feature type="domain" description="HAMP" evidence="17">
    <location>
        <begin position="177"/>
        <end position="231"/>
    </location>
</feature>
<dbReference type="AlphaFoldDB" id="A0A3S0BY79"/>
<comment type="subcellular location">
    <subcellularLocation>
        <location evidence="2">Cell membrane</location>
        <topology evidence="2">Multi-pass membrane protein</topology>
    </subcellularLocation>
</comment>
<dbReference type="Pfam" id="PF00672">
    <property type="entry name" value="HAMP"/>
    <property type="match status" value="1"/>
</dbReference>
<dbReference type="SMART" id="SM00304">
    <property type="entry name" value="HAMP"/>
    <property type="match status" value="1"/>
</dbReference>
<keyword evidence="14 15" id="KW-0472">Membrane</keyword>
<evidence type="ECO:0000313" key="19">
    <source>
        <dbReference type="Proteomes" id="UP000276128"/>
    </source>
</evidence>
<dbReference type="InterPro" id="IPR041610">
    <property type="entry name" value="ArlS_N"/>
</dbReference>
<name>A0A3S0BY79_9BACL</name>
<keyword evidence="6" id="KW-0597">Phosphoprotein</keyword>
<sequence length="458" mass="52867">MKIKTKAALLLFVWLIAILLPIIFVIYHFYARFEKEEEMENLQAAANEIVQNIHPSDLLNKNNSSLVLSNYLSNHTMIRVLDKTSTVRNQVSDRFELMDIPPKYSEIKEFYFDTYLQQKILIVRTPIRNGTEIIGTLEVISEPIELEQSLYHLFIIIGYVAFGAILISISGSFLLSRLLFLPLSRMIKIMKEIETSVEFRKLPLNRKSKDELYELSDTFNHMMERIESSVQKQRQFISDASHEFKTSLTIIEGYTSLLQRWGLENIDLQREAIDAVHKESIRMRQVTYQMLELAELEQEAKLLISGFDLVSLCKETIQLLQPLSSKKIFLYPSVQPIQIEADRFQIKQVLLIILDNALKYANQSINIQLENLDPHLCIHIIDDGKGIPTEELPFVFERFYRVDRSRNRQTGGSGLGLAIAKSIVTLHNGNIQINSEQNKGTVVNISLPMRKPFNFNES</sequence>
<accession>A0A3S0BY79</accession>
<dbReference type="GO" id="GO:0005524">
    <property type="term" value="F:ATP binding"/>
    <property type="evidence" value="ECO:0007669"/>
    <property type="project" value="UniProtKB-KW"/>
</dbReference>
<dbReference type="CDD" id="cd06225">
    <property type="entry name" value="HAMP"/>
    <property type="match status" value="1"/>
</dbReference>
<gene>
    <name evidence="18" type="ORF">EJQ19_04250</name>
</gene>
<feature type="transmembrane region" description="Helical" evidence="15">
    <location>
        <begin position="151"/>
        <end position="180"/>
    </location>
</feature>
<dbReference type="SUPFAM" id="SSF55874">
    <property type="entry name" value="ATPase domain of HSP90 chaperone/DNA topoisomerase II/histidine kinase"/>
    <property type="match status" value="1"/>
</dbReference>
<proteinExistence type="predicted"/>
<dbReference type="RefSeq" id="WP_126139957.1">
    <property type="nucleotide sequence ID" value="NZ_RXHU01000014.1"/>
</dbReference>
<evidence type="ECO:0000256" key="13">
    <source>
        <dbReference type="ARBA" id="ARBA00023012"/>
    </source>
</evidence>
<evidence type="ECO:0000259" key="17">
    <source>
        <dbReference type="PROSITE" id="PS50885"/>
    </source>
</evidence>
<dbReference type="PRINTS" id="PR00344">
    <property type="entry name" value="BCTRLSENSOR"/>
</dbReference>
<keyword evidence="5" id="KW-1003">Cell membrane</keyword>
<keyword evidence="13" id="KW-0902">Two-component regulatory system</keyword>
<dbReference type="PROSITE" id="PS50885">
    <property type="entry name" value="HAMP"/>
    <property type="match status" value="1"/>
</dbReference>
<dbReference type="Pfam" id="PF02518">
    <property type="entry name" value="HATPase_c"/>
    <property type="match status" value="1"/>
</dbReference>
<evidence type="ECO:0000256" key="5">
    <source>
        <dbReference type="ARBA" id="ARBA00022475"/>
    </source>
</evidence>
<keyword evidence="7" id="KW-0808">Transferase</keyword>
<dbReference type="GO" id="GO:0005886">
    <property type="term" value="C:plasma membrane"/>
    <property type="evidence" value="ECO:0007669"/>
    <property type="project" value="UniProtKB-SubCell"/>
</dbReference>
<dbReference type="FunFam" id="3.30.565.10:FF:000006">
    <property type="entry name" value="Sensor histidine kinase WalK"/>
    <property type="match status" value="1"/>
</dbReference>
<dbReference type="Gene3D" id="6.10.340.10">
    <property type="match status" value="1"/>
</dbReference>
<dbReference type="InterPro" id="IPR036097">
    <property type="entry name" value="HisK_dim/P_sf"/>
</dbReference>
<evidence type="ECO:0000256" key="7">
    <source>
        <dbReference type="ARBA" id="ARBA00022679"/>
    </source>
</evidence>
<dbReference type="InterPro" id="IPR004358">
    <property type="entry name" value="Sig_transdc_His_kin-like_C"/>
</dbReference>
<evidence type="ECO:0000256" key="6">
    <source>
        <dbReference type="ARBA" id="ARBA00022553"/>
    </source>
</evidence>
<dbReference type="CDD" id="cd00082">
    <property type="entry name" value="HisKA"/>
    <property type="match status" value="1"/>
</dbReference>
<evidence type="ECO:0000256" key="8">
    <source>
        <dbReference type="ARBA" id="ARBA00022692"/>
    </source>
</evidence>
<dbReference type="OrthoDB" id="9786919at2"/>
<comment type="caution">
    <text evidence="18">The sequence shown here is derived from an EMBL/GenBank/DDBJ whole genome shotgun (WGS) entry which is preliminary data.</text>
</comment>
<dbReference type="Proteomes" id="UP000276128">
    <property type="component" value="Unassembled WGS sequence"/>
</dbReference>
<protein>
    <recommendedName>
        <fullName evidence="4">Signal transduction histidine-protein kinase ArlS</fullName>
        <ecNumber evidence="3">2.7.13.3</ecNumber>
    </recommendedName>
</protein>
<dbReference type="PANTHER" id="PTHR45528:SF1">
    <property type="entry name" value="SENSOR HISTIDINE KINASE CPXA"/>
    <property type="match status" value="1"/>
</dbReference>
<dbReference type="InterPro" id="IPR003594">
    <property type="entry name" value="HATPase_dom"/>
</dbReference>
<dbReference type="PROSITE" id="PS50109">
    <property type="entry name" value="HIS_KIN"/>
    <property type="match status" value="1"/>
</dbReference>
<reference evidence="18 19" key="1">
    <citation type="submission" date="2018-12" db="EMBL/GenBank/DDBJ databases">
        <title>Bacillus ochoae sp. nov., Paenibacillus whitsoniae sp. nov., Paenibacillus spiritus sp. nov. Isolated from the Mars Exploration Rover during spacecraft assembly.</title>
        <authorList>
            <person name="Seuylemezian A."/>
            <person name="Vaishampayan P."/>
        </authorList>
    </citation>
    <scope>NUCLEOTIDE SEQUENCE [LARGE SCALE GENOMIC DNA]</scope>
    <source>
        <strain evidence="18 19">MER 54</strain>
    </source>
</reference>
<evidence type="ECO:0000313" key="18">
    <source>
        <dbReference type="EMBL" id="RTE10957.1"/>
    </source>
</evidence>
<evidence type="ECO:0000256" key="3">
    <source>
        <dbReference type="ARBA" id="ARBA00012438"/>
    </source>
</evidence>
<keyword evidence="12 15" id="KW-1133">Transmembrane helix</keyword>
<dbReference type="InterPro" id="IPR005467">
    <property type="entry name" value="His_kinase_dom"/>
</dbReference>
<dbReference type="Pfam" id="PF00512">
    <property type="entry name" value="HisKA"/>
    <property type="match status" value="1"/>
</dbReference>
<comment type="catalytic activity">
    <reaction evidence="1">
        <text>ATP + protein L-histidine = ADP + protein N-phospho-L-histidine.</text>
        <dbReference type="EC" id="2.7.13.3"/>
    </reaction>
</comment>
<dbReference type="Gene3D" id="1.10.287.130">
    <property type="match status" value="1"/>
</dbReference>
<keyword evidence="11" id="KW-0067">ATP-binding</keyword>
<keyword evidence="8 15" id="KW-0812">Transmembrane</keyword>
<evidence type="ECO:0000256" key="9">
    <source>
        <dbReference type="ARBA" id="ARBA00022741"/>
    </source>
</evidence>
<dbReference type="SUPFAM" id="SSF47384">
    <property type="entry name" value="Homodimeric domain of signal transducing histidine kinase"/>
    <property type="match status" value="1"/>
</dbReference>
<dbReference type="InterPro" id="IPR036890">
    <property type="entry name" value="HATPase_C_sf"/>
</dbReference>
<dbReference type="InterPro" id="IPR003660">
    <property type="entry name" value="HAMP_dom"/>
</dbReference>
<evidence type="ECO:0000256" key="15">
    <source>
        <dbReference type="SAM" id="Phobius"/>
    </source>
</evidence>
<dbReference type="Gene3D" id="3.30.565.10">
    <property type="entry name" value="Histidine kinase-like ATPase, C-terminal domain"/>
    <property type="match status" value="1"/>
</dbReference>
<evidence type="ECO:0000259" key="16">
    <source>
        <dbReference type="PROSITE" id="PS50109"/>
    </source>
</evidence>
<keyword evidence="19" id="KW-1185">Reference proteome</keyword>
<dbReference type="InterPro" id="IPR003661">
    <property type="entry name" value="HisK_dim/P_dom"/>
</dbReference>
<dbReference type="SMART" id="SM00388">
    <property type="entry name" value="HisKA"/>
    <property type="match status" value="1"/>
</dbReference>
<dbReference type="SMART" id="SM00387">
    <property type="entry name" value="HATPase_c"/>
    <property type="match status" value="1"/>
</dbReference>
<dbReference type="EMBL" id="RXHU01000014">
    <property type="protein sequence ID" value="RTE10957.1"/>
    <property type="molecule type" value="Genomic_DNA"/>
</dbReference>
<dbReference type="PANTHER" id="PTHR45528">
    <property type="entry name" value="SENSOR HISTIDINE KINASE CPXA"/>
    <property type="match status" value="1"/>
</dbReference>